<proteinExistence type="predicted"/>
<dbReference type="RefSeq" id="WP_089409422.1">
    <property type="nucleotide sequence ID" value="NZ_FZOU01000006.1"/>
</dbReference>
<organism evidence="1 2">
    <name type="scientific">Granulicella rosea</name>
    <dbReference type="NCBI Taxonomy" id="474952"/>
    <lineage>
        <taxon>Bacteria</taxon>
        <taxon>Pseudomonadati</taxon>
        <taxon>Acidobacteriota</taxon>
        <taxon>Terriglobia</taxon>
        <taxon>Terriglobales</taxon>
        <taxon>Acidobacteriaceae</taxon>
        <taxon>Granulicella</taxon>
    </lineage>
</organism>
<accession>A0A239L523</accession>
<protein>
    <recommendedName>
        <fullName evidence="3">DUF3467 domain-containing protein</fullName>
    </recommendedName>
</protein>
<evidence type="ECO:0008006" key="3">
    <source>
        <dbReference type="Google" id="ProtNLM"/>
    </source>
</evidence>
<dbReference type="AlphaFoldDB" id="A0A239L523"/>
<keyword evidence="2" id="KW-1185">Reference proteome</keyword>
<evidence type="ECO:0000313" key="2">
    <source>
        <dbReference type="Proteomes" id="UP000198356"/>
    </source>
</evidence>
<sequence>MSQNNPEQPSIRMTTTEDYRDGYANSVQVRMSVWDFQLIFGTAKQDSPDEVNLTNFQGVYVSPQQAKALWNILGQNLAQYEQTFGKVALEPQTGAPTSVPVPFPKAGGPVN</sequence>
<reference evidence="1 2" key="1">
    <citation type="submission" date="2017-06" db="EMBL/GenBank/DDBJ databases">
        <authorList>
            <person name="Kim H.J."/>
            <person name="Triplett B.A."/>
        </authorList>
    </citation>
    <scope>NUCLEOTIDE SEQUENCE [LARGE SCALE GENOMIC DNA]</scope>
    <source>
        <strain evidence="1 2">DSM 18704</strain>
    </source>
</reference>
<dbReference type="OrthoDB" id="120776at2"/>
<dbReference type="Pfam" id="PF11950">
    <property type="entry name" value="DUF3467"/>
    <property type="match status" value="1"/>
</dbReference>
<gene>
    <name evidence="1" type="ORF">SAMN05421770_10679</name>
</gene>
<dbReference type="InterPro" id="IPR021857">
    <property type="entry name" value="DUF3467"/>
</dbReference>
<evidence type="ECO:0000313" key="1">
    <source>
        <dbReference type="EMBL" id="SNT24923.1"/>
    </source>
</evidence>
<name>A0A239L523_9BACT</name>
<dbReference type="EMBL" id="FZOU01000006">
    <property type="protein sequence ID" value="SNT24923.1"/>
    <property type="molecule type" value="Genomic_DNA"/>
</dbReference>
<dbReference type="Proteomes" id="UP000198356">
    <property type="component" value="Unassembled WGS sequence"/>
</dbReference>